<dbReference type="GO" id="GO:0000160">
    <property type="term" value="P:phosphorelay signal transduction system"/>
    <property type="evidence" value="ECO:0007669"/>
    <property type="project" value="InterPro"/>
</dbReference>
<dbReference type="OrthoDB" id="9812260at2"/>
<keyword evidence="4" id="KW-0175">Coiled coil</keyword>
<protein>
    <recommendedName>
        <fullName evidence="1">diguanylate cyclase</fullName>
        <ecNumber evidence="1">2.7.7.65</ecNumber>
    </recommendedName>
</protein>
<dbReference type="GO" id="GO:0052621">
    <property type="term" value="F:diguanylate cyclase activity"/>
    <property type="evidence" value="ECO:0007669"/>
    <property type="project" value="UniProtKB-EC"/>
</dbReference>
<organism evidence="7 8">
    <name type="scientific">Teichococcus oryzae</name>
    <dbReference type="NCBI Taxonomy" id="1608942"/>
    <lineage>
        <taxon>Bacteria</taxon>
        <taxon>Pseudomonadati</taxon>
        <taxon>Pseudomonadota</taxon>
        <taxon>Alphaproteobacteria</taxon>
        <taxon>Acetobacterales</taxon>
        <taxon>Roseomonadaceae</taxon>
        <taxon>Roseomonas</taxon>
    </lineage>
</organism>
<dbReference type="PROSITE" id="PS50110">
    <property type="entry name" value="RESPONSE_REGULATORY"/>
    <property type="match status" value="1"/>
</dbReference>
<dbReference type="PANTHER" id="PTHR45138:SF9">
    <property type="entry name" value="DIGUANYLATE CYCLASE DGCM-RELATED"/>
    <property type="match status" value="1"/>
</dbReference>
<evidence type="ECO:0000256" key="4">
    <source>
        <dbReference type="SAM" id="Coils"/>
    </source>
</evidence>
<evidence type="ECO:0000256" key="1">
    <source>
        <dbReference type="ARBA" id="ARBA00012528"/>
    </source>
</evidence>
<name>A0A5B2TEP4_9PROT</name>
<dbReference type="SUPFAM" id="SSF55073">
    <property type="entry name" value="Nucleotide cyclase"/>
    <property type="match status" value="1"/>
</dbReference>
<dbReference type="InterPro" id="IPR011006">
    <property type="entry name" value="CheY-like_superfamily"/>
</dbReference>
<dbReference type="EC" id="2.7.7.65" evidence="1"/>
<dbReference type="Pfam" id="PF00072">
    <property type="entry name" value="Response_reg"/>
    <property type="match status" value="1"/>
</dbReference>
<evidence type="ECO:0000259" key="5">
    <source>
        <dbReference type="PROSITE" id="PS50110"/>
    </source>
</evidence>
<dbReference type="InterPro" id="IPR001789">
    <property type="entry name" value="Sig_transdc_resp-reg_receiver"/>
</dbReference>
<comment type="catalytic activity">
    <reaction evidence="2">
        <text>2 GTP = 3',3'-c-di-GMP + 2 diphosphate</text>
        <dbReference type="Rhea" id="RHEA:24898"/>
        <dbReference type="ChEBI" id="CHEBI:33019"/>
        <dbReference type="ChEBI" id="CHEBI:37565"/>
        <dbReference type="ChEBI" id="CHEBI:58805"/>
        <dbReference type="EC" id="2.7.7.65"/>
    </reaction>
</comment>
<dbReference type="InterPro" id="IPR029787">
    <property type="entry name" value="Nucleotide_cyclase"/>
</dbReference>
<evidence type="ECO:0000313" key="8">
    <source>
        <dbReference type="Proteomes" id="UP000322110"/>
    </source>
</evidence>
<dbReference type="GO" id="GO:0005886">
    <property type="term" value="C:plasma membrane"/>
    <property type="evidence" value="ECO:0007669"/>
    <property type="project" value="TreeGrafter"/>
</dbReference>
<keyword evidence="8" id="KW-1185">Reference proteome</keyword>
<dbReference type="SMART" id="SM00267">
    <property type="entry name" value="GGDEF"/>
    <property type="match status" value="1"/>
</dbReference>
<dbReference type="Pfam" id="PF00990">
    <property type="entry name" value="GGDEF"/>
    <property type="match status" value="1"/>
</dbReference>
<reference evidence="7 8" key="1">
    <citation type="journal article" date="2015" name="Int. J. Syst. Evol. Microbiol.">
        <title>Roseomonas oryzae sp. nov., isolated from paddy rhizosphere soil.</title>
        <authorList>
            <person name="Ramaprasad E.V."/>
            <person name="Sasikala Ch."/>
            <person name="Ramana Ch.V."/>
        </authorList>
    </citation>
    <scope>NUCLEOTIDE SEQUENCE [LARGE SCALE GENOMIC DNA]</scope>
    <source>
        <strain evidence="7 8">KCTC 42542</strain>
    </source>
</reference>
<evidence type="ECO:0000256" key="2">
    <source>
        <dbReference type="ARBA" id="ARBA00034247"/>
    </source>
</evidence>
<feature type="coiled-coil region" evidence="4">
    <location>
        <begin position="147"/>
        <end position="174"/>
    </location>
</feature>
<dbReference type="SMART" id="SM00448">
    <property type="entry name" value="REC"/>
    <property type="match status" value="1"/>
</dbReference>
<dbReference type="Gene3D" id="3.30.70.270">
    <property type="match status" value="1"/>
</dbReference>
<gene>
    <name evidence="7" type="ORF">F0Q34_14790</name>
</gene>
<dbReference type="NCBIfam" id="TIGR00254">
    <property type="entry name" value="GGDEF"/>
    <property type="match status" value="1"/>
</dbReference>
<proteinExistence type="predicted"/>
<feature type="modified residue" description="4-aspartylphosphate" evidence="3">
    <location>
        <position position="71"/>
    </location>
</feature>
<dbReference type="FunFam" id="3.30.70.270:FF:000001">
    <property type="entry name" value="Diguanylate cyclase domain protein"/>
    <property type="match status" value="1"/>
</dbReference>
<dbReference type="InterPro" id="IPR050469">
    <property type="entry name" value="Diguanylate_Cyclase"/>
</dbReference>
<comment type="caution">
    <text evidence="7">The sequence shown here is derived from an EMBL/GenBank/DDBJ whole genome shotgun (WGS) entry which is preliminary data.</text>
</comment>
<evidence type="ECO:0000259" key="6">
    <source>
        <dbReference type="PROSITE" id="PS50887"/>
    </source>
</evidence>
<dbReference type="CDD" id="cd01949">
    <property type="entry name" value="GGDEF"/>
    <property type="match status" value="1"/>
</dbReference>
<sequence length="342" mass="37706">MKVAGLRTMPNVPRQDDYAMMVLLVDDQIMVGEAVRRLLAGQPNMDFHYCSDPTRAVAVAKEIRPTVILQDLVMPGVNGLDLVRDYRDDASTRGIPVIVLSTREEPATKSEAFAAGANDYLVKLPDRLELIARIRYHSQAYLNQIQRDEAYAALRESQQNLLEANLELQRLTKVDGLTGLSNRRYFDEYLAAEWSTAARKGNPVAVLMIDVDEFKRYNDSYGHLAGDEVLRAVAGALQAHCRHSADLAARFGGEEFVVVLSDAPIERVKQLGETLCRSIEELKIAHRASRVSGHVTISVGCALAYPAEGNSPLLLVEAADRALYHAKAAGRNRAVVMHGLGE</sequence>
<dbReference type="GO" id="GO:0043709">
    <property type="term" value="P:cell adhesion involved in single-species biofilm formation"/>
    <property type="evidence" value="ECO:0007669"/>
    <property type="project" value="TreeGrafter"/>
</dbReference>
<dbReference type="EMBL" id="VUKA01000007">
    <property type="protein sequence ID" value="KAA2212584.1"/>
    <property type="molecule type" value="Genomic_DNA"/>
</dbReference>
<dbReference type="InterPro" id="IPR043128">
    <property type="entry name" value="Rev_trsase/Diguanyl_cyclase"/>
</dbReference>
<evidence type="ECO:0000256" key="3">
    <source>
        <dbReference type="PROSITE-ProRule" id="PRU00169"/>
    </source>
</evidence>
<dbReference type="Gene3D" id="3.40.50.2300">
    <property type="match status" value="1"/>
</dbReference>
<dbReference type="InterPro" id="IPR000160">
    <property type="entry name" value="GGDEF_dom"/>
</dbReference>
<dbReference type="Proteomes" id="UP000322110">
    <property type="component" value="Unassembled WGS sequence"/>
</dbReference>
<dbReference type="GO" id="GO:1902201">
    <property type="term" value="P:negative regulation of bacterial-type flagellum-dependent cell motility"/>
    <property type="evidence" value="ECO:0007669"/>
    <property type="project" value="TreeGrafter"/>
</dbReference>
<feature type="domain" description="GGDEF" evidence="6">
    <location>
        <begin position="202"/>
        <end position="339"/>
    </location>
</feature>
<dbReference type="SUPFAM" id="SSF52172">
    <property type="entry name" value="CheY-like"/>
    <property type="match status" value="1"/>
</dbReference>
<keyword evidence="3" id="KW-0597">Phosphoprotein</keyword>
<dbReference type="PANTHER" id="PTHR45138">
    <property type="entry name" value="REGULATORY COMPONENTS OF SENSORY TRANSDUCTION SYSTEM"/>
    <property type="match status" value="1"/>
</dbReference>
<feature type="domain" description="Response regulatory" evidence="5">
    <location>
        <begin position="21"/>
        <end position="138"/>
    </location>
</feature>
<dbReference type="AlphaFoldDB" id="A0A5B2TEP4"/>
<evidence type="ECO:0000313" key="7">
    <source>
        <dbReference type="EMBL" id="KAA2212584.1"/>
    </source>
</evidence>
<accession>A0A5B2TEP4</accession>
<dbReference type="PROSITE" id="PS50887">
    <property type="entry name" value="GGDEF"/>
    <property type="match status" value="1"/>
</dbReference>
<dbReference type="RefSeq" id="WP_149812992.1">
    <property type="nucleotide sequence ID" value="NZ_VUKA01000007.1"/>
</dbReference>